<reference evidence="1" key="1">
    <citation type="submission" date="2021-05" db="EMBL/GenBank/DDBJ databases">
        <authorList>
            <person name="Scholz U."/>
            <person name="Mascher M."/>
            <person name="Fiebig A."/>
        </authorList>
    </citation>
    <scope>NUCLEOTIDE SEQUENCE [LARGE SCALE GENOMIC DNA]</scope>
</reference>
<reference evidence="1" key="2">
    <citation type="submission" date="2025-09" db="UniProtKB">
        <authorList>
            <consortium name="EnsemblPlants"/>
        </authorList>
    </citation>
    <scope>IDENTIFICATION</scope>
</reference>
<evidence type="ECO:0000313" key="2">
    <source>
        <dbReference type="Proteomes" id="UP001732700"/>
    </source>
</evidence>
<name>A0ACD5WX80_AVESA</name>
<proteinExistence type="predicted"/>
<accession>A0ACD5WX80</accession>
<keyword evidence="2" id="KW-1185">Reference proteome</keyword>
<protein>
    <submittedName>
        <fullName evidence="1">Uncharacterized protein</fullName>
    </submittedName>
</protein>
<dbReference type="Proteomes" id="UP001732700">
    <property type="component" value="Chromosome 4C"/>
</dbReference>
<sequence>MEGNDPLRDITNVHSATSAEWNQSIPREQNNPLTETKGVIQMSSSQRKRYRDRDRYLRMTPDQREAYLQRNREYKRMRHDCSAGCINAKPTPRQINSRINSTIYMTGKEDADNSSFRSLSSNWLQENVLHSNHVKHNSAVTQQCSSSKGKQVAGNVGYDTCRPRSGTRFTISSSGINLSSISSEHQAANYELKTVGQRKRHRSANVYSELSHGQKVTCLEENCGHKKRRRSEKASCSSTQCLGRDDNNLHEDIIYMPKDYFPAIHDYGVRAEDTIDYEDVDDESLIHIGLGLDFESYQEPNPIMNSLKMDPYDHIYHNLPRTSHFLEQVPDCRHCNAKRFQYETPTFCCMNGKIKLVTPLVPDELS</sequence>
<evidence type="ECO:0000313" key="1">
    <source>
        <dbReference type="EnsemblPlants" id="AVESA.00010b.r2.4CG1309570.1.CDS"/>
    </source>
</evidence>
<organism evidence="1 2">
    <name type="scientific">Avena sativa</name>
    <name type="common">Oat</name>
    <dbReference type="NCBI Taxonomy" id="4498"/>
    <lineage>
        <taxon>Eukaryota</taxon>
        <taxon>Viridiplantae</taxon>
        <taxon>Streptophyta</taxon>
        <taxon>Embryophyta</taxon>
        <taxon>Tracheophyta</taxon>
        <taxon>Spermatophyta</taxon>
        <taxon>Magnoliopsida</taxon>
        <taxon>Liliopsida</taxon>
        <taxon>Poales</taxon>
        <taxon>Poaceae</taxon>
        <taxon>BOP clade</taxon>
        <taxon>Pooideae</taxon>
        <taxon>Poodae</taxon>
        <taxon>Poeae</taxon>
        <taxon>Poeae Chloroplast Group 1 (Aveneae type)</taxon>
        <taxon>Aveninae</taxon>
        <taxon>Avena</taxon>
    </lineage>
</organism>
<dbReference type="EnsemblPlants" id="AVESA.00010b.r2.4CG1309570.1">
    <property type="protein sequence ID" value="AVESA.00010b.r2.4CG1309570.1.CDS"/>
    <property type="gene ID" value="AVESA.00010b.r2.4CG1309570"/>
</dbReference>